<evidence type="ECO:0000256" key="8">
    <source>
        <dbReference type="ARBA" id="ARBA00023288"/>
    </source>
</evidence>
<comment type="similarity">
    <text evidence="2">Belongs to the peptidase A1 family.</text>
</comment>
<dbReference type="Proteomes" id="UP000886523">
    <property type="component" value="Unassembled WGS sequence"/>
</dbReference>
<keyword evidence="3" id="KW-1003">Cell membrane</keyword>
<feature type="signal peptide" evidence="12">
    <location>
        <begin position="1"/>
        <end position="22"/>
    </location>
</feature>
<comment type="subcellular location">
    <subcellularLocation>
        <location evidence="1">Cell membrane</location>
    </subcellularLocation>
</comment>
<keyword evidence="6" id="KW-0472">Membrane</keyword>
<dbReference type="PANTHER" id="PTHR47966">
    <property type="entry name" value="BETA-SITE APP-CLEAVING ENZYME, ISOFORM A-RELATED"/>
    <property type="match status" value="1"/>
</dbReference>
<dbReference type="Pfam" id="PF00026">
    <property type="entry name" value="Asp"/>
    <property type="match status" value="1"/>
</dbReference>
<dbReference type="OrthoDB" id="2747330at2759"/>
<dbReference type="InterPro" id="IPR021109">
    <property type="entry name" value="Peptidase_aspartic_dom_sf"/>
</dbReference>
<evidence type="ECO:0000256" key="2">
    <source>
        <dbReference type="ARBA" id="ARBA00007447"/>
    </source>
</evidence>
<dbReference type="PROSITE" id="PS51767">
    <property type="entry name" value="PEPTIDASE_A1"/>
    <property type="match status" value="1"/>
</dbReference>
<protein>
    <recommendedName>
        <fullName evidence="13">Peptidase A1 domain-containing protein</fullName>
    </recommendedName>
</protein>
<name>A0A9P6DY50_9AGAM</name>
<evidence type="ECO:0000259" key="13">
    <source>
        <dbReference type="PROSITE" id="PS51767"/>
    </source>
</evidence>
<dbReference type="AlphaFoldDB" id="A0A9P6DY50"/>
<dbReference type="CDD" id="cd05471">
    <property type="entry name" value="pepsin_like"/>
    <property type="match status" value="1"/>
</dbReference>
<dbReference type="SUPFAM" id="SSF50630">
    <property type="entry name" value="Acid proteases"/>
    <property type="match status" value="1"/>
</dbReference>
<evidence type="ECO:0000256" key="1">
    <source>
        <dbReference type="ARBA" id="ARBA00004236"/>
    </source>
</evidence>
<keyword evidence="5" id="KW-0378">Hydrolase</keyword>
<comment type="caution">
    <text evidence="14">The sequence shown here is derived from an EMBL/GenBank/DDBJ whole genome shotgun (WGS) entry which is preliminary data.</text>
</comment>
<evidence type="ECO:0000256" key="7">
    <source>
        <dbReference type="ARBA" id="ARBA00023180"/>
    </source>
</evidence>
<keyword evidence="15" id="KW-1185">Reference proteome</keyword>
<dbReference type="GO" id="GO:0005886">
    <property type="term" value="C:plasma membrane"/>
    <property type="evidence" value="ECO:0007669"/>
    <property type="project" value="UniProtKB-SubCell"/>
</dbReference>
<keyword evidence="8" id="KW-0449">Lipoprotein</keyword>
<organism evidence="14 15">
    <name type="scientific">Hydnum rufescens UP504</name>
    <dbReference type="NCBI Taxonomy" id="1448309"/>
    <lineage>
        <taxon>Eukaryota</taxon>
        <taxon>Fungi</taxon>
        <taxon>Dikarya</taxon>
        <taxon>Basidiomycota</taxon>
        <taxon>Agaricomycotina</taxon>
        <taxon>Agaricomycetes</taxon>
        <taxon>Cantharellales</taxon>
        <taxon>Hydnaceae</taxon>
        <taxon>Hydnum</taxon>
    </lineage>
</organism>
<dbReference type="InterPro" id="IPR034164">
    <property type="entry name" value="Pepsin-like_dom"/>
</dbReference>
<feature type="region of interest" description="Disordered" evidence="11">
    <location>
        <begin position="163"/>
        <end position="186"/>
    </location>
</feature>
<evidence type="ECO:0000313" key="15">
    <source>
        <dbReference type="Proteomes" id="UP000886523"/>
    </source>
</evidence>
<keyword evidence="10" id="KW-1015">Disulfide bond</keyword>
<sequence>MLWYSNIVLLASIISAFFSVHARPAEAQRGGSVIHIPLKRVHNIGRSDIHPILLYQQHANRGNRRLAQMTSRTPPTNEEMRRNIEKRLHILSSPHSASLGPRDEVNLEKRFYVLPGTPANPQESHSELDNREYLLSTEKTAAPIVRSHPRDISRGLMDRFKRSSSSDNIGVRAHHHHHKGVSAVNCTTDGGTVNGTSVVVNSTTSTGSTTGGFSQVDLNAANNGGLTASNVTDSTGTTGLAIVANDVGYVAQVQIGTPAQNFSILMDSGSADFWVGSTECKDSKTGAACGNQHHFLGPTTSSSFVDLGDPFEVTYGSGKVSGTIVSDTVTLAGMVLTGHGFGTSKLESPDFSGNDVAFDGLMGVAQSRLSKQGMPTPIEALAVAGAIPSAVTSFKLSRLADGTNDGQVTIGGLNTALFNATTLVSVPNVSQSGFWEVAVDHFSVNGRNLGLMGRTAIMDTGTTLIIAPPADAKAVHAAIPGSRADGHGGFTIPCTTTASIALTVGGRNFAIDPRDMTFLPVSPANLTGDCVSGISSGAIGAATEWLVGDVFLKNAYFSTDVTKNTVSLAHLV</sequence>
<reference evidence="14" key="1">
    <citation type="journal article" date="2020" name="Nat. Commun.">
        <title>Large-scale genome sequencing of mycorrhizal fungi provides insights into the early evolution of symbiotic traits.</title>
        <authorList>
            <person name="Miyauchi S."/>
            <person name="Kiss E."/>
            <person name="Kuo A."/>
            <person name="Drula E."/>
            <person name="Kohler A."/>
            <person name="Sanchez-Garcia M."/>
            <person name="Morin E."/>
            <person name="Andreopoulos B."/>
            <person name="Barry K.W."/>
            <person name="Bonito G."/>
            <person name="Buee M."/>
            <person name="Carver A."/>
            <person name="Chen C."/>
            <person name="Cichocki N."/>
            <person name="Clum A."/>
            <person name="Culley D."/>
            <person name="Crous P.W."/>
            <person name="Fauchery L."/>
            <person name="Girlanda M."/>
            <person name="Hayes R.D."/>
            <person name="Keri Z."/>
            <person name="LaButti K."/>
            <person name="Lipzen A."/>
            <person name="Lombard V."/>
            <person name="Magnuson J."/>
            <person name="Maillard F."/>
            <person name="Murat C."/>
            <person name="Nolan M."/>
            <person name="Ohm R.A."/>
            <person name="Pangilinan J."/>
            <person name="Pereira M.F."/>
            <person name="Perotto S."/>
            <person name="Peter M."/>
            <person name="Pfister S."/>
            <person name="Riley R."/>
            <person name="Sitrit Y."/>
            <person name="Stielow J.B."/>
            <person name="Szollosi G."/>
            <person name="Zifcakova L."/>
            <person name="Stursova M."/>
            <person name="Spatafora J.W."/>
            <person name="Tedersoo L."/>
            <person name="Vaario L.M."/>
            <person name="Yamada A."/>
            <person name="Yan M."/>
            <person name="Wang P."/>
            <person name="Xu J."/>
            <person name="Bruns T."/>
            <person name="Baldrian P."/>
            <person name="Vilgalys R."/>
            <person name="Dunand C."/>
            <person name="Henrissat B."/>
            <person name="Grigoriev I.V."/>
            <person name="Hibbett D."/>
            <person name="Nagy L.G."/>
            <person name="Martin F.M."/>
        </authorList>
    </citation>
    <scope>NUCLEOTIDE SEQUENCE</scope>
    <source>
        <strain evidence="14">UP504</strain>
    </source>
</reference>
<feature type="active site" evidence="9">
    <location>
        <position position="267"/>
    </location>
</feature>
<evidence type="ECO:0000313" key="14">
    <source>
        <dbReference type="EMBL" id="KAF9514555.1"/>
    </source>
</evidence>
<feature type="active site" evidence="9">
    <location>
        <position position="459"/>
    </location>
</feature>
<proteinExistence type="inferred from homology"/>
<dbReference type="PRINTS" id="PR00792">
    <property type="entry name" value="PEPSIN"/>
</dbReference>
<keyword evidence="7" id="KW-0325">Glycoprotein</keyword>
<evidence type="ECO:0000256" key="11">
    <source>
        <dbReference type="SAM" id="MobiDB-lite"/>
    </source>
</evidence>
<evidence type="ECO:0000256" key="3">
    <source>
        <dbReference type="ARBA" id="ARBA00022475"/>
    </source>
</evidence>
<dbReference type="InterPro" id="IPR033121">
    <property type="entry name" value="PEPTIDASE_A1"/>
</dbReference>
<evidence type="ECO:0000256" key="9">
    <source>
        <dbReference type="PIRSR" id="PIRSR601461-1"/>
    </source>
</evidence>
<feature type="domain" description="Peptidase A1" evidence="13">
    <location>
        <begin position="249"/>
        <end position="569"/>
    </location>
</feature>
<keyword evidence="12" id="KW-0732">Signal</keyword>
<evidence type="ECO:0000256" key="10">
    <source>
        <dbReference type="PIRSR" id="PIRSR601461-2"/>
    </source>
</evidence>
<feature type="chain" id="PRO_5040296263" description="Peptidase A1 domain-containing protein" evidence="12">
    <location>
        <begin position="23"/>
        <end position="572"/>
    </location>
</feature>
<dbReference type="GO" id="GO:0004190">
    <property type="term" value="F:aspartic-type endopeptidase activity"/>
    <property type="evidence" value="ECO:0007669"/>
    <property type="project" value="InterPro"/>
</dbReference>
<evidence type="ECO:0000256" key="12">
    <source>
        <dbReference type="SAM" id="SignalP"/>
    </source>
</evidence>
<dbReference type="FunFam" id="2.40.70.10:FF:000060">
    <property type="entry name" value="Aspartic-type endopeptidase ctsD"/>
    <property type="match status" value="1"/>
</dbReference>
<dbReference type="Gene3D" id="2.40.70.10">
    <property type="entry name" value="Acid Proteases"/>
    <property type="match status" value="2"/>
</dbReference>
<feature type="disulfide bond" evidence="10">
    <location>
        <begin position="280"/>
        <end position="289"/>
    </location>
</feature>
<dbReference type="InterPro" id="IPR001461">
    <property type="entry name" value="Aspartic_peptidase_A1"/>
</dbReference>
<keyword evidence="4" id="KW-0645">Protease</keyword>
<evidence type="ECO:0000256" key="6">
    <source>
        <dbReference type="ARBA" id="ARBA00023136"/>
    </source>
</evidence>
<accession>A0A9P6DY50</accession>
<evidence type="ECO:0000256" key="5">
    <source>
        <dbReference type="ARBA" id="ARBA00022801"/>
    </source>
</evidence>
<dbReference type="GO" id="GO:0006508">
    <property type="term" value="P:proteolysis"/>
    <property type="evidence" value="ECO:0007669"/>
    <property type="project" value="UniProtKB-KW"/>
</dbReference>
<dbReference type="EMBL" id="MU128959">
    <property type="protein sequence ID" value="KAF9514555.1"/>
    <property type="molecule type" value="Genomic_DNA"/>
</dbReference>
<dbReference type="FunFam" id="2.40.70.10:FF:000008">
    <property type="entry name" value="Cathepsin D"/>
    <property type="match status" value="1"/>
</dbReference>
<dbReference type="PANTHER" id="PTHR47966:SF75">
    <property type="entry name" value="ENDOPEPTIDASE (CTSD), PUTATIVE (AFU_ORTHOLOGUE AFUA_4G07040)-RELATED"/>
    <property type="match status" value="1"/>
</dbReference>
<evidence type="ECO:0000256" key="4">
    <source>
        <dbReference type="ARBA" id="ARBA00022670"/>
    </source>
</evidence>
<gene>
    <name evidence="14" type="ORF">BS47DRAFT_1342855</name>
</gene>